<feature type="coiled-coil region" evidence="1">
    <location>
        <begin position="84"/>
        <end position="111"/>
    </location>
</feature>
<dbReference type="EMBL" id="ML978180">
    <property type="protein sequence ID" value="KAF2031527.1"/>
    <property type="molecule type" value="Genomic_DNA"/>
</dbReference>
<evidence type="ECO:0000313" key="4">
    <source>
        <dbReference type="Proteomes" id="UP000799777"/>
    </source>
</evidence>
<accession>A0A9P4HCG1</accession>
<keyword evidence="4" id="KW-1185">Reference proteome</keyword>
<protein>
    <submittedName>
        <fullName evidence="3">Uncharacterized protein</fullName>
    </submittedName>
</protein>
<evidence type="ECO:0000256" key="1">
    <source>
        <dbReference type="SAM" id="Coils"/>
    </source>
</evidence>
<name>A0A9P4HCG1_9PLEO</name>
<dbReference type="AlphaFoldDB" id="A0A9P4HCG1"/>
<keyword evidence="1" id="KW-0175">Coiled coil</keyword>
<organism evidence="3 4">
    <name type="scientific">Setomelanomma holmii</name>
    <dbReference type="NCBI Taxonomy" id="210430"/>
    <lineage>
        <taxon>Eukaryota</taxon>
        <taxon>Fungi</taxon>
        <taxon>Dikarya</taxon>
        <taxon>Ascomycota</taxon>
        <taxon>Pezizomycotina</taxon>
        <taxon>Dothideomycetes</taxon>
        <taxon>Pleosporomycetidae</taxon>
        <taxon>Pleosporales</taxon>
        <taxon>Pleosporineae</taxon>
        <taxon>Phaeosphaeriaceae</taxon>
        <taxon>Setomelanomma</taxon>
    </lineage>
</organism>
<gene>
    <name evidence="3" type="ORF">EK21DRAFT_110897</name>
</gene>
<evidence type="ECO:0000256" key="2">
    <source>
        <dbReference type="SAM" id="MobiDB-lite"/>
    </source>
</evidence>
<feature type="region of interest" description="Disordered" evidence="2">
    <location>
        <begin position="125"/>
        <end position="163"/>
    </location>
</feature>
<comment type="caution">
    <text evidence="3">The sequence shown here is derived from an EMBL/GenBank/DDBJ whole genome shotgun (WGS) entry which is preliminary data.</text>
</comment>
<evidence type="ECO:0000313" key="3">
    <source>
        <dbReference type="EMBL" id="KAF2031527.1"/>
    </source>
</evidence>
<dbReference type="Proteomes" id="UP000799777">
    <property type="component" value="Unassembled WGS sequence"/>
</dbReference>
<sequence length="163" mass="18408">MLVDSQINNKPLPGLPSQCNPSYMDDFDIDYPLIFPGETSSARKYICQTQLGIKSPIQSLLTSQPIFTALALNRAGLGHDPYGWQEWDAEMQSKENRKANAENSKVDVETVKENVRFCLLRKRRSMRSQARIREEERRQGISGSGEGSEDGGWNELDDTKQIA</sequence>
<reference evidence="3" key="1">
    <citation type="journal article" date="2020" name="Stud. Mycol.">
        <title>101 Dothideomycetes genomes: a test case for predicting lifestyles and emergence of pathogens.</title>
        <authorList>
            <person name="Haridas S."/>
            <person name="Albert R."/>
            <person name="Binder M."/>
            <person name="Bloem J."/>
            <person name="Labutti K."/>
            <person name="Salamov A."/>
            <person name="Andreopoulos B."/>
            <person name="Baker S."/>
            <person name="Barry K."/>
            <person name="Bills G."/>
            <person name="Bluhm B."/>
            <person name="Cannon C."/>
            <person name="Castanera R."/>
            <person name="Culley D."/>
            <person name="Daum C."/>
            <person name="Ezra D."/>
            <person name="Gonzalez J."/>
            <person name="Henrissat B."/>
            <person name="Kuo A."/>
            <person name="Liang C."/>
            <person name="Lipzen A."/>
            <person name="Lutzoni F."/>
            <person name="Magnuson J."/>
            <person name="Mondo S."/>
            <person name="Nolan M."/>
            <person name="Ohm R."/>
            <person name="Pangilinan J."/>
            <person name="Park H.-J."/>
            <person name="Ramirez L."/>
            <person name="Alfaro M."/>
            <person name="Sun H."/>
            <person name="Tritt A."/>
            <person name="Yoshinaga Y."/>
            <person name="Zwiers L.-H."/>
            <person name="Turgeon B."/>
            <person name="Goodwin S."/>
            <person name="Spatafora J."/>
            <person name="Crous P."/>
            <person name="Grigoriev I."/>
        </authorList>
    </citation>
    <scope>NUCLEOTIDE SEQUENCE</scope>
    <source>
        <strain evidence="3">CBS 110217</strain>
    </source>
</reference>
<proteinExistence type="predicted"/>